<dbReference type="OrthoDB" id="891525at2"/>
<feature type="domain" description="Outer membrane protein beta-barrel" evidence="3">
    <location>
        <begin position="199"/>
        <end position="320"/>
    </location>
</feature>
<keyword evidence="2" id="KW-0732">Signal</keyword>
<organism evidence="4 5">
    <name type="scientific">Arsenicibacter rosenii</name>
    <dbReference type="NCBI Taxonomy" id="1750698"/>
    <lineage>
        <taxon>Bacteria</taxon>
        <taxon>Pseudomonadati</taxon>
        <taxon>Bacteroidota</taxon>
        <taxon>Cytophagia</taxon>
        <taxon>Cytophagales</taxon>
        <taxon>Spirosomataceae</taxon>
        <taxon>Arsenicibacter</taxon>
    </lineage>
</organism>
<evidence type="ECO:0000313" key="4">
    <source>
        <dbReference type="EMBL" id="OIN58906.1"/>
    </source>
</evidence>
<reference evidence="4 5" key="1">
    <citation type="submission" date="2016-10" db="EMBL/GenBank/DDBJ databases">
        <title>Arsenicibacter rosenii gen. nov., sp. nov., an efficient arsenic-methylating bacterium isolated from an arsenic-contaminated paddy soil.</title>
        <authorList>
            <person name="Huang K."/>
        </authorList>
    </citation>
    <scope>NUCLEOTIDE SEQUENCE [LARGE SCALE GENOMIC DNA]</scope>
    <source>
        <strain evidence="4 5">SM-1</strain>
    </source>
</reference>
<dbReference type="Pfam" id="PF13568">
    <property type="entry name" value="OMP_b-brl_2"/>
    <property type="match status" value="1"/>
</dbReference>
<feature type="chain" id="PRO_5010255261" description="Outer membrane protein beta-barrel domain-containing protein" evidence="2">
    <location>
        <begin position="23"/>
        <end position="345"/>
    </location>
</feature>
<dbReference type="InterPro" id="IPR025665">
    <property type="entry name" value="Beta-barrel_OMP_2"/>
</dbReference>
<feature type="region of interest" description="Disordered" evidence="1">
    <location>
        <begin position="117"/>
        <end position="137"/>
    </location>
</feature>
<dbReference type="EMBL" id="MORL01000005">
    <property type="protein sequence ID" value="OIN58906.1"/>
    <property type="molecule type" value="Genomic_DNA"/>
</dbReference>
<sequence length="345" mass="38584">MKLYSRLIVSFIILLLAEKSMALTPGKADSLVIQFANKTRIVVHAPDKAGIKALSNYDLNKVIRDMGAKLDSIPDGQEARITIEGANGQRYLRDTVIVITKEKGRISVTIKADKDTVRSTSPVTRENPKVTDSKAEKARKKATSLNSFTSFQLGLNTLLTESEMAAYPSNRYDLKPLGSRYFALGIGQRPTLIKGKKARLSLQYGIEVAWNNYSFENDVTIQKGTTQLQFVDIQEAVKRTKLTICNVQLPIVPRVSFYNESGKKILHIGVGAYVGYRVDSYTKIKFEDGSKKRDHDRYYTNDLRYGIMAQLGIVRTNLFVKYELNPVFQAGKGPDVRGLSFGVIL</sequence>
<name>A0A1S2VL27_9BACT</name>
<dbReference type="AlphaFoldDB" id="A0A1S2VL27"/>
<evidence type="ECO:0000256" key="2">
    <source>
        <dbReference type="SAM" id="SignalP"/>
    </source>
</evidence>
<comment type="caution">
    <text evidence="4">The sequence shown here is derived from an EMBL/GenBank/DDBJ whole genome shotgun (WGS) entry which is preliminary data.</text>
</comment>
<dbReference type="RefSeq" id="WP_071503357.1">
    <property type="nucleotide sequence ID" value="NZ_MORL01000005.1"/>
</dbReference>
<accession>A0A1S2VL27</accession>
<evidence type="ECO:0000259" key="3">
    <source>
        <dbReference type="Pfam" id="PF13568"/>
    </source>
</evidence>
<evidence type="ECO:0000313" key="5">
    <source>
        <dbReference type="Proteomes" id="UP000181790"/>
    </source>
</evidence>
<gene>
    <name evidence="4" type="ORF">BLX24_11825</name>
</gene>
<evidence type="ECO:0000256" key="1">
    <source>
        <dbReference type="SAM" id="MobiDB-lite"/>
    </source>
</evidence>
<feature type="compositionally biased region" description="Basic and acidic residues" evidence="1">
    <location>
        <begin position="126"/>
        <end position="136"/>
    </location>
</feature>
<keyword evidence="5" id="KW-1185">Reference proteome</keyword>
<feature type="signal peptide" evidence="2">
    <location>
        <begin position="1"/>
        <end position="22"/>
    </location>
</feature>
<proteinExistence type="predicted"/>
<protein>
    <recommendedName>
        <fullName evidence="3">Outer membrane protein beta-barrel domain-containing protein</fullName>
    </recommendedName>
</protein>
<dbReference type="Proteomes" id="UP000181790">
    <property type="component" value="Unassembled WGS sequence"/>
</dbReference>